<sequence length="170" mass="18711">MMIRLKYKELEFPQNPAAVTVKWAKDISERSLLSAGSAVEEIAQKAAKITASGKLFGKDGKKTAAALSALYHDPGAGPLMLPDGTFFYAYFSSLSIKENAAEDSVSYELGFTEEKSGRTYKRTRTFVFAKAGENCFDIAAANCVKTESIMELNGFKTPFDLQEGQRVRIR</sequence>
<protein>
    <submittedName>
        <fullName evidence="2">LysM peptidoglycan-binding domain-containing protein</fullName>
    </submittedName>
</protein>
<dbReference type="PROSITE" id="PS51782">
    <property type="entry name" value="LYSM"/>
    <property type="match status" value="1"/>
</dbReference>
<dbReference type="Proteomes" id="UP000823877">
    <property type="component" value="Unassembled WGS sequence"/>
</dbReference>
<dbReference type="EMBL" id="DWXN01000005">
    <property type="protein sequence ID" value="HJB74512.1"/>
    <property type="molecule type" value="Genomic_DNA"/>
</dbReference>
<name>A0A9D2MH74_9FIRM</name>
<dbReference type="InterPro" id="IPR018392">
    <property type="entry name" value="LysM"/>
</dbReference>
<reference evidence="2" key="1">
    <citation type="journal article" date="2021" name="PeerJ">
        <title>Extensive microbial diversity within the chicken gut microbiome revealed by metagenomics and culture.</title>
        <authorList>
            <person name="Gilroy R."/>
            <person name="Ravi A."/>
            <person name="Getino M."/>
            <person name="Pursley I."/>
            <person name="Horton D.L."/>
            <person name="Alikhan N.F."/>
            <person name="Baker D."/>
            <person name="Gharbi K."/>
            <person name="Hall N."/>
            <person name="Watson M."/>
            <person name="Adriaenssens E.M."/>
            <person name="Foster-Nyarko E."/>
            <person name="Jarju S."/>
            <person name="Secka A."/>
            <person name="Antonio M."/>
            <person name="Oren A."/>
            <person name="Chaudhuri R.R."/>
            <person name="La Ragione R."/>
            <person name="Hildebrand F."/>
            <person name="Pallen M.J."/>
        </authorList>
    </citation>
    <scope>NUCLEOTIDE SEQUENCE</scope>
    <source>
        <strain evidence="2">CHK188-16595</strain>
    </source>
</reference>
<evidence type="ECO:0000259" key="1">
    <source>
        <dbReference type="PROSITE" id="PS51782"/>
    </source>
</evidence>
<evidence type="ECO:0000313" key="3">
    <source>
        <dbReference type="Proteomes" id="UP000823877"/>
    </source>
</evidence>
<dbReference type="Pfam" id="PF01476">
    <property type="entry name" value="LysM"/>
    <property type="match status" value="1"/>
</dbReference>
<dbReference type="AlphaFoldDB" id="A0A9D2MH74"/>
<feature type="domain" description="LysM" evidence="1">
    <location>
        <begin position="125"/>
        <end position="169"/>
    </location>
</feature>
<dbReference type="Gene3D" id="3.10.350.10">
    <property type="entry name" value="LysM domain"/>
    <property type="match status" value="1"/>
</dbReference>
<dbReference type="CDD" id="cd00118">
    <property type="entry name" value="LysM"/>
    <property type="match status" value="1"/>
</dbReference>
<evidence type="ECO:0000313" key="2">
    <source>
        <dbReference type="EMBL" id="HJB74512.1"/>
    </source>
</evidence>
<reference evidence="2" key="2">
    <citation type="submission" date="2021-04" db="EMBL/GenBank/DDBJ databases">
        <authorList>
            <person name="Gilroy R."/>
        </authorList>
    </citation>
    <scope>NUCLEOTIDE SEQUENCE</scope>
    <source>
        <strain evidence="2">CHK188-16595</strain>
    </source>
</reference>
<comment type="caution">
    <text evidence="2">The sequence shown here is derived from an EMBL/GenBank/DDBJ whole genome shotgun (WGS) entry which is preliminary data.</text>
</comment>
<accession>A0A9D2MH74</accession>
<organism evidence="2 3">
    <name type="scientific">Candidatus Eubacterium faecale</name>
    <dbReference type="NCBI Taxonomy" id="2838568"/>
    <lineage>
        <taxon>Bacteria</taxon>
        <taxon>Bacillati</taxon>
        <taxon>Bacillota</taxon>
        <taxon>Clostridia</taxon>
        <taxon>Eubacteriales</taxon>
        <taxon>Eubacteriaceae</taxon>
        <taxon>Eubacterium</taxon>
    </lineage>
</organism>
<gene>
    <name evidence="2" type="ORF">IAA37_02425</name>
</gene>
<dbReference type="InterPro" id="IPR036779">
    <property type="entry name" value="LysM_dom_sf"/>
</dbReference>
<proteinExistence type="predicted"/>